<dbReference type="SUPFAM" id="SSF54637">
    <property type="entry name" value="Thioesterase/thiol ester dehydrase-isomerase"/>
    <property type="match status" value="1"/>
</dbReference>
<dbReference type="GO" id="GO:0016787">
    <property type="term" value="F:hydrolase activity"/>
    <property type="evidence" value="ECO:0007669"/>
    <property type="project" value="UniProtKB-KW"/>
</dbReference>
<sequence length="136" mass="14849">MRAIPPGAKGSFALVVAPEHLASRFKDAILPPVLATPIMVLIMENAALNAIRDYLEPGESALGTVVDVRHLAATPVGQRVTAEAEVTHVEGRRIVFAVTARDEVEEIGRGTHERTVIDLRRLTQRLDAKAGRQRRD</sequence>
<feature type="active site" evidence="1">
    <location>
        <position position="36"/>
    </location>
</feature>
<feature type="binding site" evidence="2">
    <location>
        <position position="114"/>
    </location>
    <ligand>
        <name>substrate</name>
    </ligand>
</feature>
<name>A0A508T8T9_9BRAD</name>
<dbReference type="InterPro" id="IPR025540">
    <property type="entry name" value="FlK"/>
</dbReference>
<dbReference type="RefSeq" id="WP_139859552.1">
    <property type="nucleotide sequence ID" value="NZ_CAADFC020000009.1"/>
</dbReference>
<dbReference type="OrthoDB" id="6902891at2"/>
<dbReference type="InterPro" id="IPR029069">
    <property type="entry name" value="HotDog_dom_sf"/>
</dbReference>
<keyword evidence="4" id="KW-0378">Hydrolase</keyword>
<proteinExistence type="predicted"/>
<feature type="active site" evidence="1">
    <location>
        <position position="44"/>
    </location>
</feature>
<feature type="domain" description="Fluoroacetyl-CoA-specific thioesterase-like" evidence="3">
    <location>
        <begin position="16"/>
        <end position="118"/>
    </location>
</feature>
<keyword evidence="5" id="KW-1185">Reference proteome</keyword>
<dbReference type="EC" id="3.1.2.29" evidence="4"/>
<reference evidence="4" key="1">
    <citation type="submission" date="2019-02" db="EMBL/GenBank/DDBJ databases">
        <authorList>
            <person name="Pothier F.J."/>
        </authorList>
    </citation>
    <scope>NUCLEOTIDE SEQUENCE</scope>
    <source>
        <strain evidence="4">CI-1B</strain>
    </source>
</reference>
<dbReference type="PANTHER" id="PTHR36934">
    <property type="entry name" value="BLR0278 PROTEIN"/>
    <property type="match status" value="1"/>
</dbReference>
<dbReference type="Pfam" id="PF22636">
    <property type="entry name" value="FlK"/>
    <property type="match status" value="1"/>
</dbReference>
<dbReference type="PIRSF" id="PIRSF014972">
    <property type="entry name" value="FlK"/>
    <property type="match status" value="1"/>
</dbReference>
<comment type="caution">
    <text evidence="4">The sequence shown here is derived from an EMBL/GenBank/DDBJ whole genome shotgun (WGS) entry which is preliminary data.</text>
</comment>
<protein>
    <submittedName>
        <fullName evidence="4">Fluoroacetyl-CoA thioesterase</fullName>
        <ecNumber evidence="4">3.1.2.29</ecNumber>
    </submittedName>
</protein>
<accession>A0A508T8T9</accession>
<feature type="binding site" evidence="2">
    <location>
        <position position="63"/>
    </location>
    <ligand>
        <name>CoA</name>
        <dbReference type="ChEBI" id="CHEBI:57287"/>
    </ligand>
</feature>
<dbReference type="AlphaFoldDB" id="A0A508T8T9"/>
<evidence type="ECO:0000313" key="5">
    <source>
        <dbReference type="Proteomes" id="UP000328092"/>
    </source>
</evidence>
<feature type="binding site" evidence="2">
    <location>
        <position position="63"/>
    </location>
    <ligand>
        <name>substrate</name>
    </ligand>
</feature>
<evidence type="ECO:0000313" key="4">
    <source>
        <dbReference type="EMBL" id="VIO69448.1"/>
    </source>
</evidence>
<evidence type="ECO:0000256" key="2">
    <source>
        <dbReference type="PIRSR" id="PIRSR014972-2"/>
    </source>
</evidence>
<dbReference type="EMBL" id="CAADFC020000009">
    <property type="protein sequence ID" value="VIO69448.1"/>
    <property type="molecule type" value="Genomic_DNA"/>
</dbReference>
<gene>
    <name evidence="4" type="primary">flK_2</name>
    <name evidence="4" type="ORF">CI1B_26820</name>
</gene>
<dbReference type="Proteomes" id="UP000328092">
    <property type="component" value="Unassembled WGS sequence"/>
</dbReference>
<evidence type="ECO:0000256" key="1">
    <source>
        <dbReference type="PIRSR" id="PIRSR014972-1"/>
    </source>
</evidence>
<feature type="active site" evidence="1">
    <location>
        <position position="70"/>
    </location>
</feature>
<dbReference type="PANTHER" id="PTHR36934:SF1">
    <property type="entry name" value="THIOESTERASE DOMAIN-CONTAINING PROTEIN"/>
    <property type="match status" value="1"/>
</dbReference>
<dbReference type="InterPro" id="IPR054485">
    <property type="entry name" value="FlK-like_dom"/>
</dbReference>
<dbReference type="Gene3D" id="3.10.129.10">
    <property type="entry name" value="Hotdog Thioesterase"/>
    <property type="match status" value="1"/>
</dbReference>
<organism evidence="4 5">
    <name type="scientific">Bradyrhizobium ivorense</name>
    <dbReference type="NCBI Taxonomy" id="2511166"/>
    <lineage>
        <taxon>Bacteria</taxon>
        <taxon>Pseudomonadati</taxon>
        <taxon>Pseudomonadota</taxon>
        <taxon>Alphaproteobacteria</taxon>
        <taxon>Hyphomicrobiales</taxon>
        <taxon>Nitrobacteraceae</taxon>
        <taxon>Bradyrhizobium</taxon>
    </lineage>
</organism>
<evidence type="ECO:0000259" key="3">
    <source>
        <dbReference type="Pfam" id="PF22636"/>
    </source>
</evidence>